<dbReference type="Gene3D" id="3.50.30.40">
    <property type="entry name" value="Ribonuclease E inhibitor RraA/RraA-like"/>
    <property type="match status" value="1"/>
</dbReference>
<dbReference type="Pfam" id="PF03737">
    <property type="entry name" value="RraA-like"/>
    <property type="match status" value="1"/>
</dbReference>
<keyword evidence="3" id="KW-1185">Reference proteome</keyword>
<dbReference type="AlphaFoldDB" id="A0A1H2WXI2"/>
<feature type="binding site" evidence="1">
    <location>
        <position position="155"/>
    </location>
    <ligand>
        <name>substrate</name>
    </ligand>
</feature>
<evidence type="ECO:0000256" key="1">
    <source>
        <dbReference type="PIRSR" id="PIRSR605493-1"/>
    </source>
</evidence>
<dbReference type="GO" id="GO:0046872">
    <property type="term" value="F:metal ion binding"/>
    <property type="evidence" value="ECO:0007669"/>
    <property type="project" value="UniProtKB-KW"/>
</dbReference>
<organism evidence="2 3">
    <name type="scientific">Alicyclobacillus hesperidum</name>
    <dbReference type="NCBI Taxonomy" id="89784"/>
    <lineage>
        <taxon>Bacteria</taxon>
        <taxon>Bacillati</taxon>
        <taxon>Bacillota</taxon>
        <taxon>Bacilli</taxon>
        <taxon>Bacillales</taxon>
        <taxon>Alicyclobacillaceae</taxon>
        <taxon>Alicyclobacillus</taxon>
    </lineage>
</organism>
<dbReference type="InterPro" id="IPR036704">
    <property type="entry name" value="RraA/RraA-like_sf"/>
</dbReference>
<keyword evidence="1" id="KW-0460">Magnesium</keyword>
<comment type="cofactor">
    <cofactor evidence="1">
        <name>Mg(2+)</name>
        <dbReference type="ChEBI" id="CHEBI:18420"/>
    </cofactor>
</comment>
<dbReference type="InterPro" id="IPR005493">
    <property type="entry name" value="RraA/RraA-like"/>
</dbReference>
<gene>
    <name evidence="2" type="ORF">SAMN04489725_11730</name>
</gene>
<feature type="binding site" evidence="1">
    <location>
        <begin position="133"/>
        <end position="136"/>
    </location>
    <ligand>
        <name>substrate</name>
    </ligand>
</feature>
<name>A0A1H2WXI2_9BACL</name>
<sequence>MKFNNRDDIIQLTPLWQGERFDDGRPRVPDDILRRMERITNEEAWAVLERHGYRYQFEGNLRMVHPNKVLVGRAVTAVMVPKRPDLHDYLLEYGQKEEGRKGFFNVWVIDTLVEDDVIVVDMFDKVVEGTFSGGNLSTTIATRTKRGQVIYGGIRDLQQILEIENLQTYYRGIDPTPIRDVTLIGMNVPCRIGGAICMPGDVVLGTPAGVTFIPPHLAEEICISAEKTRLRDMFGFVRIREGKYSSSDIDVAEWAPEIEEDFRRWRENNTPDDLKHLVWDEQPSV</sequence>
<keyword evidence="1" id="KW-0479">Metal-binding</keyword>
<dbReference type="Proteomes" id="UP000182589">
    <property type="component" value="Unassembled WGS sequence"/>
</dbReference>
<protein>
    <submittedName>
        <fullName evidence="2">Regulator of RNase E activity RraA</fullName>
    </submittedName>
</protein>
<accession>A0A1H2WXI2</accession>
<dbReference type="EMBL" id="FNOJ01000017">
    <property type="protein sequence ID" value="SDW85320.1"/>
    <property type="molecule type" value="Genomic_DNA"/>
</dbReference>
<evidence type="ECO:0000313" key="2">
    <source>
        <dbReference type="EMBL" id="SDW85320.1"/>
    </source>
</evidence>
<dbReference type="RefSeq" id="WP_074693546.1">
    <property type="nucleotide sequence ID" value="NZ_FNOJ01000017.1"/>
</dbReference>
<evidence type="ECO:0000313" key="3">
    <source>
        <dbReference type="Proteomes" id="UP000182589"/>
    </source>
</evidence>
<reference evidence="3" key="1">
    <citation type="submission" date="2016-10" db="EMBL/GenBank/DDBJ databases">
        <authorList>
            <person name="Varghese N."/>
        </authorList>
    </citation>
    <scope>NUCLEOTIDE SEQUENCE [LARGE SCALE GENOMIC DNA]</scope>
    <source>
        <strain evidence="3">DSM 12489</strain>
    </source>
</reference>
<feature type="binding site" evidence="1">
    <location>
        <position position="156"/>
    </location>
    <ligand>
        <name>Mg(2+)</name>
        <dbReference type="ChEBI" id="CHEBI:18420"/>
    </ligand>
</feature>
<dbReference type="STRING" id="89784.SAMN04489725_11730"/>
<proteinExistence type="predicted"/>
<dbReference type="SUPFAM" id="SSF89562">
    <property type="entry name" value="RraA-like"/>
    <property type="match status" value="1"/>
</dbReference>